<keyword evidence="3" id="KW-0408">Iron</keyword>
<reference evidence="7 8" key="1">
    <citation type="submission" date="2017-02" db="EMBL/GenBank/DDBJ databases">
        <title>The new phylogeny of genus Mycobacterium.</title>
        <authorList>
            <person name="Tortoli E."/>
            <person name="Trovato A."/>
            <person name="Cirillo D.M."/>
        </authorList>
    </citation>
    <scope>NUCLEOTIDE SEQUENCE [LARGE SCALE GENOMIC DNA]</scope>
    <source>
        <strain evidence="7 8">CCUG 56329</strain>
    </source>
</reference>
<dbReference type="PANTHER" id="PTHR43306">
    <property type="entry name" value="7,8-DIHYDRO-6-HYDROXYMETHYLPTERIN DIMETHYLTRANSFERASE"/>
    <property type="match status" value="1"/>
</dbReference>
<dbReference type="SUPFAM" id="SSF102114">
    <property type="entry name" value="Radical SAM enzymes"/>
    <property type="match status" value="1"/>
</dbReference>
<evidence type="ECO:0000313" key="7">
    <source>
        <dbReference type="EMBL" id="ORB76608.1"/>
    </source>
</evidence>
<evidence type="ECO:0000256" key="3">
    <source>
        <dbReference type="ARBA" id="ARBA00023004"/>
    </source>
</evidence>
<keyword evidence="8" id="KW-1185">Reference proteome</keyword>
<evidence type="ECO:0000313" key="8">
    <source>
        <dbReference type="Proteomes" id="UP000192847"/>
    </source>
</evidence>
<dbReference type="InterPro" id="IPR056488">
    <property type="entry name" value="Zn_ribbon_HMPTM"/>
</dbReference>
<comment type="caution">
    <text evidence="7">The sequence shown here is derived from an EMBL/GenBank/DDBJ whole genome shotgun (WGS) entry which is preliminary data.</text>
</comment>
<dbReference type="Gene3D" id="3.20.20.70">
    <property type="entry name" value="Aldolase class I"/>
    <property type="match status" value="1"/>
</dbReference>
<dbReference type="Pfam" id="PF04055">
    <property type="entry name" value="Radical_SAM"/>
    <property type="match status" value="1"/>
</dbReference>
<sequence length="205" mass="23068">CHTEQPDRPLSEVTRLSGWLAVRDERVWLERGCPSHGLVRTLYDEDPEILAYLEEWTAPTKSHTADVAGNFDPVPAAYLRGLPEMQTQHTCILLEDIAATCNLRCPTCFAESSPDLRGVVSLHDVLANVDQRLERENGRLDVLMLSGGEPTLHPHLPELLAELTARPITRILLNTNGIRIATDNDLLDLLTEHRERVETYLQYDG</sequence>
<dbReference type="EMBL" id="MVIL01000629">
    <property type="protein sequence ID" value="ORB76608.1"/>
    <property type="molecule type" value="Genomic_DNA"/>
</dbReference>
<evidence type="ECO:0000256" key="1">
    <source>
        <dbReference type="ARBA" id="ARBA00022691"/>
    </source>
</evidence>
<keyword evidence="4" id="KW-0411">Iron-sulfur</keyword>
<dbReference type="SFLD" id="SFLDS00029">
    <property type="entry name" value="Radical_SAM"/>
    <property type="match status" value="1"/>
</dbReference>
<keyword evidence="1" id="KW-0949">S-adenosyl-L-methionine</keyword>
<dbReference type="PANTHER" id="PTHR43306:SF1">
    <property type="entry name" value="7,8-DIHYDRO-6-HYDROXYMETHYLPTERIN DIMETHYLTRANSFERASE"/>
    <property type="match status" value="1"/>
</dbReference>
<feature type="non-terminal residue" evidence="7">
    <location>
        <position position="1"/>
    </location>
</feature>
<feature type="non-terminal residue" evidence="7">
    <location>
        <position position="205"/>
    </location>
</feature>
<evidence type="ECO:0000256" key="2">
    <source>
        <dbReference type="ARBA" id="ARBA00022723"/>
    </source>
</evidence>
<dbReference type="InterPro" id="IPR058240">
    <property type="entry name" value="rSAM_sf"/>
</dbReference>
<evidence type="ECO:0000256" key="4">
    <source>
        <dbReference type="ARBA" id="ARBA00023014"/>
    </source>
</evidence>
<dbReference type="InterPro" id="IPR013785">
    <property type="entry name" value="Aldolase_TIM"/>
</dbReference>
<accession>A0ABX3TCS2</accession>
<feature type="domain" description="Radical SAM core" evidence="5">
    <location>
        <begin position="100"/>
        <end position="199"/>
    </location>
</feature>
<proteinExistence type="predicted"/>
<gene>
    <name evidence="7" type="ORF">BST46_29145</name>
</gene>
<evidence type="ECO:0000259" key="6">
    <source>
        <dbReference type="Pfam" id="PF23545"/>
    </source>
</evidence>
<dbReference type="Pfam" id="PF23545">
    <property type="entry name" value="Zn_ribbon_HMPTM"/>
    <property type="match status" value="1"/>
</dbReference>
<dbReference type="CDD" id="cd01335">
    <property type="entry name" value="Radical_SAM"/>
    <property type="match status" value="1"/>
</dbReference>
<dbReference type="Proteomes" id="UP000192847">
    <property type="component" value="Unassembled WGS sequence"/>
</dbReference>
<dbReference type="InterPro" id="IPR007197">
    <property type="entry name" value="rSAM"/>
</dbReference>
<dbReference type="RefSeq" id="WP_142277660.1">
    <property type="nucleotide sequence ID" value="NZ_MVIL01000629.1"/>
</dbReference>
<organism evidence="7 8">
    <name type="scientific">Mycobacterium timonense</name>
    <dbReference type="NCBI Taxonomy" id="701043"/>
    <lineage>
        <taxon>Bacteria</taxon>
        <taxon>Bacillati</taxon>
        <taxon>Actinomycetota</taxon>
        <taxon>Actinomycetes</taxon>
        <taxon>Mycobacteriales</taxon>
        <taxon>Mycobacteriaceae</taxon>
        <taxon>Mycobacterium</taxon>
        <taxon>Mycobacterium avium complex (MAC)</taxon>
    </lineage>
</organism>
<evidence type="ECO:0000259" key="5">
    <source>
        <dbReference type="Pfam" id="PF04055"/>
    </source>
</evidence>
<keyword evidence="2" id="KW-0479">Metal-binding</keyword>
<name>A0ABX3TCS2_9MYCO</name>
<protein>
    <submittedName>
        <fullName evidence="7">Radical SAM protein</fullName>
    </submittedName>
</protein>
<feature type="domain" description="HMPTM N-terminal zinc ribbon" evidence="6">
    <location>
        <begin position="15"/>
        <end position="44"/>
    </location>
</feature>
<dbReference type="InterPro" id="IPR034474">
    <property type="entry name" value="Methyltransferase_Class_D"/>
</dbReference>